<comment type="caution">
    <text evidence="2">The sequence shown here is derived from an EMBL/GenBank/DDBJ whole genome shotgun (WGS) entry which is preliminary data.</text>
</comment>
<accession>A0A3M9NPA2</accession>
<evidence type="ECO:0000313" key="3">
    <source>
        <dbReference type="Proteomes" id="UP000267223"/>
    </source>
</evidence>
<evidence type="ECO:0000313" key="2">
    <source>
        <dbReference type="EMBL" id="RNI39003.1"/>
    </source>
</evidence>
<dbReference type="OrthoDB" id="9786161at2"/>
<organism evidence="2 3">
    <name type="scientific">Hanamia caeni</name>
    <dbReference type="NCBI Taxonomy" id="2294116"/>
    <lineage>
        <taxon>Bacteria</taxon>
        <taxon>Pseudomonadati</taxon>
        <taxon>Bacteroidota</taxon>
        <taxon>Chitinophagia</taxon>
        <taxon>Chitinophagales</taxon>
        <taxon>Chitinophagaceae</taxon>
        <taxon>Hanamia</taxon>
    </lineage>
</organism>
<dbReference type="Proteomes" id="UP000267223">
    <property type="component" value="Unassembled WGS sequence"/>
</dbReference>
<proteinExistence type="predicted"/>
<dbReference type="AlphaFoldDB" id="A0A3M9NPA2"/>
<dbReference type="Gene3D" id="3.10.310.50">
    <property type="match status" value="1"/>
</dbReference>
<gene>
    <name evidence="2" type="ORF">EFY79_04925</name>
</gene>
<dbReference type="Pfam" id="PF04536">
    <property type="entry name" value="TPM_phosphatase"/>
    <property type="match status" value="1"/>
</dbReference>
<dbReference type="EMBL" id="RJJR01000002">
    <property type="protein sequence ID" value="RNI39003.1"/>
    <property type="molecule type" value="Genomic_DNA"/>
</dbReference>
<dbReference type="PANTHER" id="PTHR30373">
    <property type="entry name" value="UPF0603 PROTEIN YGCG"/>
    <property type="match status" value="1"/>
</dbReference>
<protein>
    <submittedName>
        <fullName evidence="2">TPM domain-containing protein</fullName>
    </submittedName>
</protein>
<feature type="domain" description="TPM" evidence="1">
    <location>
        <begin position="10"/>
        <end position="126"/>
    </location>
</feature>
<dbReference type="InterPro" id="IPR007621">
    <property type="entry name" value="TPM_dom"/>
</dbReference>
<dbReference type="RefSeq" id="WP_123119568.1">
    <property type="nucleotide sequence ID" value="NZ_RJJR01000002.1"/>
</dbReference>
<name>A0A3M9NPA2_9BACT</name>
<keyword evidence="3" id="KW-1185">Reference proteome</keyword>
<dbReference type="PANTHER" id="PTHR30373:SF8">
    <property type="entry name" value="BLL7265 PROTEIN"/>
    <property type="match status" value="1"/>
</dbReference>
<reference evidence="2 3" key="1">
    <citation type="submission" date="2018-11" db="EMBL/GenBank/DDBJ databases">
        <title>Draft genome sequence of Ferruginibacter sp. BO-59.</title>
        <authorList>
            <person name="Im W.T."/>
        </authorList>
    </citation>
    <scope>NUCLEOTIDE SEQUENCE [LARGE SCALE GENOMIC DNA]</scope>
    <source>
        <strain evidence="2 3">BO-59</strain>
    </source>
</reference>
<evidence type="ECO:0000259" key="1">
    <source>
        <dbReference type="Pfam" id="PF04536"/>
    </source>
</evidence>
<sequence>MWRFSRKKPFFTEEQNEKIVNAIRNAEMQTSGEVRIFVENRCKYVDALDRAKQLFDNLEMGKTQLRNGVLFYIAIKDRQLAIYADKGIHEAAGPDYWKNSVKDILSVFSKENITEGIIASLSKIGQALQTYFPYEKEIDKNELPDEIIFGK</sequence>